<reference evidence="2 3" key="1">
    <citation type="submission" date="2024-01" db="EMBL/GenBank/DDBJ databases">
        <title>The genomes of 5 underutilized Papilionoideae crops provide insights into root nodulation and disease resistanc.</title>
        <authorList>
            <person name="Jiang F."/>
        </authorList>
    </citation>
    <scope>NUCLEOTIDE SEQUENCE [LARGE SCALE GENOMIC DNA]</scope>
    <source>
        <strain evidence="2">LVBAO_FW01</strain>
        <tissue evidence="2">Leaves</tissue>
    </source>
</reference>
<keyword evidence="1" id="KW-0812">Transmembrane</keyword>
<evidence type="ECO:0000256" key="1">
    <source>
        <dbReference type="SAM" id="Phobius"/>
    </source>
</evidence>
<comment type="caution">
    <text evidence="2">The sequence shown here is derived from an EMBL/GenBank/DDBJ whole genome shotgun (WGS) entry which is preliminary data.</text>
</comment>
<evidence type="ECO:0000313" key="2">
    <source>
        <dbReference type="EMBL" id="KAK7308219.1"/>
    </source>
</evidence>
<accession>A0AAN9K194</accession>
<feature type="transmembrane region" description="Helical" evidence="1">
    <location>
        <begin position="44"/>
        <end position="69"/>
    </location>
</feature>
<feature type="transmembrane region" description="Helical" evidence="1">
    <location>
        <begin position="75"/>
        <end position="94"/>
    </location>
</feature>
<proteinExistence type="predicted"/>
<name>A0AAN9K194_CANGL</name>
<sequence>MSLQLQIIDVGSISLGGNCSYSILVIPCFPYATSSSHVPCSFSVRLPCTFSFLITFICIHFSLSLILFSFLCSTFLYHGLSLSFLCIPLLLTTYSPTSHHSQLHHHCSFSQLLISPRFGVAWDSNQSNQLPSSPSQLPDA</sequence>
<evidence type="ECO:0000313" key="3">
    <source>
        <dbReference type="Proteomes" id="UP001367508"/>
    </source>
</evidence>
<dbReference type="Proteomes" id="UP001367508">
    <property type="component" value="Unassembled WGS sequence"/>
</dbReference>
<keyword evidence="1" id="KW-1133">Transmembrane helix</keyword>
<organism evidence="2 3">
    <name type="scientific">Canavalia gladiata</name>
    <name type="common">Sword bean</name>
    <name type="synonym">Dolichos gladiatus</name>
    <dbReference type="NCBI Taxonomy" id="3824"/>
    <lineage>
        <taxon>Eukaryota</taxon>
        <taxon>Viridiplantae</taxon>
        <taxon>Streptophyta</taxon>
        <taxon>Embryophyta</taxon>
        <taxon>Tracheophyta</taxon>
        <taxon>Spermatophyta</taxon>
        <taxon>Magnoliopsida</taxon>
        <taxon>eudicotyledons</taxon>
        <taxon>Gunneridae</taxon>
        <taxon>Pentapetalae</taxon>
        <taxon>rosids</taxon>
        <taxon>fabids</taxon>
        <taxon>Fabales</taxon>
        <taxon>Fabaceae</taxon>
        <taxon>Papilionoideae</taxon>
        <taxon>50 kb inversion clade</taxon>
        <taxon>NPAAA clade</taxon>
        <taxon>indigoferoid/millettioid clade</taxon>
        <taxon>Phaseoleae</taxon>
        <taxon>Canavalia</taxon>
    </lineage>
</organism>
<keyword evidence="1" id="KW-0472">Membrane</keyword>
<protein>
    <submittedName>
        <fullName evidence="2">Uncharacterized protein</fullName>
    </submittedName>
</protein>
<dbReference type="EMBL" id="JAYMYQ010000010">
    <property type="protein sequence ID" value="KAK7308219.1"/>
    <property type="molecule type" value="Genomic_DNA"/>
</dbReference>
<dbReference type="AlphaFoldDB" id="A0AAN9K194"/>
<feature type="transmembrane region" description="Helical" evidence="1">
    <location>
        <begin position="12"/>
        <end position="32"/>
    </location>
</feature>
<gene>
    <name evidence="2" type="ORF">VNO77_41819</name>
</gene>
<keyword evidence="3" id="KW-1185">Reference proteome</keyword>